<evidence type="ECO:0000313" key="11">
    <source>
        <dbReference type="Proteomes" id="UP000254603"/>
    </source>
</evidence>
<evidence type="ECO:0000256" key="1">
    <source>
        <dbReference type="ARBA" id="ARBA00004651"/>
    </source>
</evidence>
<feature type="transmembrane region" description="Helical" evidence="8">
    <location>
        <begin position="25"/>
        <end position="46"/>
    </location>
</feature>
<dbReference type="Proteomes" id="UP000254603">
    <property type="component" value="Unassembled WGS sequence"/>
</dbReference>
<dbReference type="GO" id="GO:0055070">
    <property type="term" value="P:copper ion homeostasis"/>
    <property type="evidence" value="ECO:0007669"/>
    <property type="project" value="TreeGrafter"/>
</dbReference>
<keyword evidence="4" id="KW-0597">Phosphoprotein</keyword>
<feature type="transmembrane region" description="Helical" evidence="8">
    <location>
        <begin position="270"/>
        <end position="288"/>
    </location>
</feature>
<protein>
    <submittedName>
        <fullName evidence="10">Uncharacterized protein conserved in bacteria</fullName>
    </submittedName>
</protein>
<dbReference type="Proteomes" id="UP000594903">
    <property type="component" value="Chromosome"/>
</dbReference>
<dbReference type="PANTHER" id="PTHR43520">
    <property type="entry name" value="ATP7, ISOFORM B"/>
    <property type="match status" value="1"/>
</dbReference>
<evidence type="ECO:0000256" key="3">
    <source>
        <dbReference type="ARBA" id="ARBA00022475"/>
    </source>
</evidence>
<dbReference type="EMBL" id="UGSB01000001">
    <property type="protein sequence ID" value="SUA58025.1"/>
    <property type="molecule type" value="Genomic_DNA"/>
</dbReference>
<evidence type="ECO:0000256" key="8">
    <source>
        <dbReference type="SAM" id="Phobius"/>
    </source>
</evidence>
<proteinExistence type="predicted"/>
<keyword evidence="6" id="KW-1278">Translocase</keyword>
<evidence type="ECO:0000256" key="4">
    <source>
        <dbReference type="ARBA" id="ARBA00022553"/>
    </source>
</evidence>
<evidence type="ECO:0000256" key="6">
    <source>
        <dbReference type="ARBA" id="ARBA00022967"/>
    </source>
</evidence>
<dbReference type="AlphaFoldDB" id="A0A378XID3"/>
<accession>A0A378XID3</accession>
<keyword evidence="8" id="KW-0472">Membrane</keyword>
<feature type="transmembrane region" description="Helical" evidence="8">
    <location>
        <begin position="212"/>
        <end position="238"/>
    </location>
</feature>
<dbReference type="EMBL" id="CP065725">
    <property type="protein sequence ID" value="QPT39927.1"/>
    <property type="molecule type" value="Genomic_DNA"/>
</dbReference>
<keyword evidence="3" id="KW-1003">Cell membrane</keyword>
<comment type="subcellular location">
    <subcellularLocation>
        <location evidence="1">Cell membrane</location>
        <topology evidence="1">Multi-pass membrane protein</topology>
    </subcellularLocation>
</comment>
<keyword evidence="12" id="KW-1185">Reference proteome</keyword>
<keyword evidence="8" id="KW-0812">Transmembrane</keyword>
<feature type="transmembrane region" description="Helical" evidence="8">
    <location>
        <begin position="294"/>
        <end position="315"/>
    </location>
</feature>
<evidence type="ECO:0000313" key="12">
    <source>
        <dbReference type="Proteomes" id="UP000594903"/>
    </source>
</evidence>
<feature type="transmembrane region" description="Helical" evidence="8">
    <location>
        <begin position="132"/>
        <end position="150"/>
    </location>
</feature>
<evidence type="ECO:0000256" key="7">
    <source>
        <dbReference type="ARBA" id="ARBA00023065"/>
    </source>
</evidence>
<evidence type="ECO:0000313" key="10">
    <source>
        <dbReference type="EMBL" id="SUA58025.1"/>
    </source>
</evidence>
<dbReference type="STRING" id="1122619.GCA_000373745_00183"/>
<name>A0A378XID3_9BURK</name>
<dbReference type="OrthoDB" id="8552908at2"/>
<feature type="transmembrane region" description="Helical" evidence="8">
    <location>
        <begin position="108"/>
        <end position="126"/>
    </location>
</feature>
<organism evidence="10 11">
    <name type="scientific">Oligella ureolytica</name>
    <dbReference type="NCBI Taxonomy" id="90244"/>
    <lineage>
        <taxon>Bacteria</taxon>
        <taxon>Pseudomonadati</taxon>
        <taxon>Pseudomonadota</taxon>
        <taxon>Betaproteobacteria</taxon>
        <taxon>Burkholderiales</taxon>
        <taxon>Alcaligenaceae</taxon>
        <taxon>Oligella</taxon>
    </lineage>
</organism>
<dbReference type="GO" id="GO:0005507">
    <property type="term" value="F:copper ion binding"/>
    <property type="evidence" value="ECO:0007669"/>
    <property type="project" value="TreeGrafter"/>
</dbReference>
<sequence>MKSVSIFAMPKDLPEEDRLERRRMVLRLGLAWLIMMQVMMFAAPGYFKHRYVGTDIQESLEVALVFLNWVGLLLTVPILLYCAMPIWKGLFGADRDFSHRHGMINMNLPVTLGIIVAFIPSVHTTLYHHGEVYYDSIAMFIAFLLTARYLEYIAVQSSYISNDSALLDKINQYRSLDTAHSDRYAFYFVILQIVLAVISGLVWYFYIDQSHALAVTVSLFVMSCPCAMAMSVPTAYAAARTILLNHRQDTEIDLEFSESVLARTRKTARFCLNVSIVFHLLMAPFAMIGIVSPWLAAIIMFVSSLWVGLMGLRLYKRFRKELEVIQLRLSNDERLTVA</sequence>
<reference evidence="10 11" key="1">
    <citation type="submission" date="2018-06" db="EMBL/GenBank/DDBJ databases">
        <authorList>
            <consortium name="Pathogen Informatics"/>
            <person name="Doyle S."/>
        </authorList>
    </citation>
    <scope>NUCLEOTIDE SEQUENCE [LARGE SCALE GENOMIC DNA]</scope>
    <source>
        <strain evidence="10 11">NCTC11997</strain>
    </source>
</reference>
<keyword evidence="8" id="KW-1133">Transmembrane helix</keyword>
<dbReference type="GO" id="GO:0043682">
    <property type="term" value="F:P-type divalent copper transporter activity"/>
    <property type="evidence" value="ECO:0007669"/>
    <property type="project" value="TreeGrafter"/>
</dbReference>
<gene>
    <name evidence="9" type="ORF">I6G29_12585</name>
    <name evidence="10" type="ORF">NCTC11997_02591</name>
</gene>
<dbReference type="RefSeq" id="WP_018573367.1">
    <property type="nucleotide sequence ID" value="NZ_CP065725.1"/>
</dbReference>
<reference evidence="9 12" key="2">
    <citation type="submission" date="2020-12" db="EMBL/GenBank/DDBJ databases">
        <title>FDA dAtabase for Regulatory Grade micrObial Sequences (FDA-ARGOS): Supporting development and validation of Infectious Disease Dx tests.</title>
        <authorList>
            <person name="Sproer C."/>
            <person name="Gronow S."/>
            <person name="Severitt S."/>
            <person name="Schroder I."/>
            <person name="Tallon L."/>
            <person name="Sadzewicz L."/>
            <person name="Zhao X."/>
            <person name="Boylan J."/>
            <person name="Ott S."/>
            <person name="Bowen H."/>
            <person name="Vavikolanu K."/>
            <person name="Mehta A."/>
            <person name="Aluvathingal J."/>
            <person name="Nadendla S."/>
            <person name="Lowell S."/>
            <person name="Myers T."/>
            <person name="Yan Y."/>
            <person name="Sichtig H."/>
        </authorList>
    </citation>
    <scope>NUCLEOTIDE SEQUENCE [LARGE SCALE GENOMIC DNA]</scope>
    <source>
        <strain evidence="9 12">FDAARGOS_872</strain>
    </source>
</reference>
<keyword evidence="2" id="KW-0813">Transport</keyword>
<keyword evidence="5" id="KW-0460">Magnesium</keyword>
<dbReference type="GO" id="GO:0005886">
    <property type="term" value="C:plasma membrane"/>
    <property type="evidence" value="ECO:0007669"/>
    <property type="project" value="UniProtKB-SubCell"/>
</dbReference>
<keyword evidence="7" id="KW-0406">Ion transport</keyword>
<feature type="transmembrane region" description="Helical" evidence="8">
    <location>
        <begin position="184"/>
        <end position="206"/>
    </location>
</feature>
<dbReference type="PANTHER" id="PTHR43520:SF5">
    <property type="entry name" value="CATION-TRANSPORTING P-TYPE ATPASE-RELATED"/>
    <property type="match status" value="1"/>
</dbReference>
<evidence type="ECO:0000256" key="5">
    <source>
        <dbReference type="ARBA" id="ARBA00022842"/>
    </source>
</evidence>
<evidence type="ECO:0000313" key="9">
    <source>
        <dbReference type="EMBL" id="QPT39927.1"/>
    </source>
</evidence>
<evidence type="ECO:0000256" key="2">
    <source>
        <dbReference type="ARBA" id="ARBA00022448"/>
    </source>
</evidence>
<feature type="transmembrane region" description="Helical" evidence="8">
    <location>
        <begin position="66"/>
        <end position="87"/>
    </location>
</feature>